<evidence type="ECO:0000256" key="2">
    <source>
        <dbReference type="SAM" id="Phobius"/>
    </source>
</evidence>
<feature type="signal peptide" evidence="3">
    <location>
        <begin position="1"/>
        <end position="20"/>
    </location>
</feature>
<dbReference type="EMBL" id="CP054836">
    <property type="protein sequence ID" value="QKV18914.1"/>
    <property type="molecule type" value="Genomic_DNA"/>
</dbReference>
<dbReference type="AlphaFoldDB" id="A0A6N1VDJ3"/>
<evidence type="ECO:0000256" key="3">
    <source>
        <dbReference type="SAM" id="SignalP"/>
    </source>
</evidence>
<sequence>MLRGLVALLLLLATATLASAAEEILLFRSDVTVEPNGDFVVTETIRVNAEGKEIKRGIYRDFPVQFVKADGSIGQNAFELVSATRDGLAETTRTERRSNFIRVYLGQEDVFLQPGVYTYELKFRTDRQVRFFDDHDEVYWNATGTEWIFPIRKAVATVDLPDGATAQDTVAYTGAYGSTAQNARATVSQGGNVVTFETTQPLGPREGLTVAVAFQKGIIAPPPREREILWFLRDNSASLIAVAGLLVVTAYYLWAWVRVGRDPPRGVVVPRWDLPEDMSPALVHYIWNKGLARMGFPALSAAAVNLAVKGYLELDEIGKTITLRRTGKPKDGAAFPVGEKALLDKLDALGGTLEISKANGKTVQALGRRFTSAIESEHKSVFYRHNVGWIVPGVILSVGTLVLTLAFGRLSENTIGFVIMSLFVSIFVTAFLLAIAKAAARGLAGKIRLAVLLVMAVVILLNSGLLAATGWYKFIEQPLVIGALAAIAMVNALLFFLMGAPTRLGQQRTVEIEGLRRYLTVAEKDRMNMAGAPEMSPQHFERLLPYAMALGVEKPWSDAFQKWLRAAAAAGVAAAAAYHGPSWYRGRSGFDSNRIGRTMGGLSNSMAKSFTSSLPATKSSSSGFSGGSSGGGGGGGGGGGW</sequence>
<dbReference type="Proteomes" id="UP000509367">
    <property type="component" value="Chromosome"/>
</dbReference>
<dbReference type="InterPro" id="IPR018702">
    <property type="entry name" value="DUF2207"/>
</dbReference>
<feature type="domain" description="DUF2207" evidence="4">
    <location>
        <begin position="24"/>
        <end position="214"/>
    </location>
</feature>
<feature type="domain" description="Predicted membrane protein YciQ-like C-terminal" evidence="5">
    <location>
        <begin position="273"/>
        <end position="437"/>
    </location>
</feature>
<feature type="transmembrane region" description="Helical" evidence="2">
    <location>
        <begin position="237"/>
        <end position="257"/>
    </location>
</feature>
<organism evidence="6 7">
    <name type="scientific">Oricola thermophila</name>
    <dbReference type="NCBI Taxonomy" id="2742145"/>
    <lineage>
        <taxon>Bacteria</taxon>
        <taxon>Pseudomonadati</taxon>
        <taxon>Pseudomonadota</taxon>
        <taxon>Alphaproteobacteria</taxon>
        <taxon>Hyphomicrobiales</taxon>
        <taxon>Ahrensiaceae</taxon>
        <taxon>Oricola</taxon>
    </lineage>
</organism>
<feature type="transmembrane region" description="Helical" evidence="2">
    <location>
        <begin position="478"/>
        <end position="498"/>
    </location>
</feature>
<feature type="region of interest" description="Disordered" evidence="1">
    <location>
        <begin position="618"/>
        <end position="641"/>
    </location>
</feature>
<evidence type="ECO:0000259" key="5">
    <source>
        <dbReference type="Pfam" id="PF20990"/>
    </source>
</evidence>
<evidence type="ECO:0000313" key="7">
    <source>
        <dbReference type="Proteomes" id="UP000509367"/>
    </source>
</evidence>
<feature type="transmembrane region" description="Helical" evidence="2">
    <location>
        <begin position="387"/>
        <end position="408"/>
    </location>
</feature>
<protein>
    <submittedName>
        <fullName evidence="6">DUF2207 domain-containing protein</fullName>
    </submittedName>
</protein>
<dbReference type="InterPro" id="IPR048389">
    <property type="entry name" value="YciQ-like_C"/>
</dbReference>
<dbReference type="Pfam" id="PF20990">
    <property type="entry name" value="DUF2207_C"/>
    <property type="match status" value="2"/>
</dbReference>
<dbReference type="Pfam" id="PF09972">
    <property type="entry name" value="DUF2207"/>
    <property type="match status" value="1"/>
</dbReference>
<feature type="transmembrane region" description="Helical" evidence="2">
    <location>
        <begin position="414"/>
        <end position="435"/>
    </location>
</feature>
<keyword evidence="7" id="KW-1185">Reference proteome</keyword>
<evidence type="ECO:0000313" key="6">
    <source>
        <dbReference type="EMBL" id="QKV18914.1"/>
    </source>
</evidence>
<evidence type="ECO:0000259" key="4">
    <source>
        <dbReference type="Pfam" id="PF09972"/>
    </source>
</evidence>
<reference evidence="6 7" key="1">
    <citation type="submission" date="2020-06" db="EMBL/GenBank/DDBJ databases">
        <title>Oricola thermophila sp. nov. isolated from a tidal sediments.</title>
        <authorList>
            <person name="Kwon K.K."/>
            <person name="Yang S.-H."/>
            <person name="Park M.-J."/>
        </authorList>
    </citation>
    <scope>NUCLEOTIDE SEQUENCE [LARGE SCALE GENOMIC DNA]</scope>
    <source>
        <strain evidence="6 7">MEBiC13590</strain>
    </source>
</reference>
<feature type="transmembrane region" description="Helical" evidence="2">
    <location>
        <begin position="447"/>
        <end position="472"/>
    </location>
</feature>
<feature type="domain" description="Predicted membrane protein YciQ-like C-terminal" evidence="5">
    <location>
        <begin position="448"/>
        <end position="560"/>
    </location>
</feature>
<evidence type="ECO:0000256" key="1">
    <source>
        <dbReference type="SAM" id="MobiDB-lite"/>
    </source>
</evidence>
<keyword evidence="2" id="KW-1133">Transmembrane helix</keyword>
<proteinExistence type="predicted"/>
<feature type="compositionally biased region" description="Gly residues" evidence="1">
    <location>
        <begin position="624"/>
        <end position="641"/>
    </location>
</feature>
<gene>
    <name evidence="6" type="ORF">HTY61_10860</name>
</gene>
<dbReference type="KEGG" id="orm:HTY61_10860"/>
<keyword evidence="2" id="KW-0472">Membrane</keyword>
<feature type="chain" id="PRO_5026844701" evidence="3">
    <location>
        <begin position="21"/>
        <end position="641"/>
    </location>
</feature>
<keyword evidence="2" id="KW-0812">Transmembrane</keyword>
<dbReference type="RefSeq" id="WP_175276807.1">
    <property type="nucleotide sequence ID" value="NZ_CP054836.1"/>
</dbReference>
<name>A0A6N1VDJ3_9HYPH</name>
<keyword evidence="3" id="KW-0732">Signal</keyword>
<accession>A0A6N1VDJ3</accession>